<evidence type="ECO:0000256" key="18">
    <source>
        <dbReference type="SAM" id="Phobius"/>
    </source>
</evidence>
<evidence type="ECO:0000256" key="9">
    <source>
        <dbReference type="ARBA" id="ARBA00022679"/>
    </source>
</evidence>
<dbReference type="GO" id="GO:0005524">
    <property type="term" value="F:ATP binding"/>
    <property type="evidence" value="ECO:0007669"/>
    <property type="project" value="UniProtKB-KW"/>
</dbReference>
<dbReference type="Pfam" id="PF11808">
    <property type="entry name" value="PhoR"/>
    <property type="match status" value="1"/>
</dbReference>
<dbReference type="InterPro" id="IPR050351">
    <property type="entry name" value="BphY/WalK/GraS-like"/>
</dbReference>
<keyword evidence="15" id="KW-0902">Two-component regulatory system</keyword>
<dbReference type="EC" id="2.7.13.3" evidence="3"/>
<evidence type="ECO:0000256" key="2">
    <source>
        <dbReference type="ARBA" id="ARBA00004429"/>
    </source>
</evidence>
<keyword evidence="13" id="KW-0067">ATP-binding</keyword>
<keyword evidence="5" id="KW-0813">Transport</keyword>
<dbReference type="PANTHER" id="PTHR45453:SF1">
    <property type="entry name" value="PHOSPHATE REGULON SENSOR PROTEIN PHOR"/>
    <property type="match status" value="1"/>
</dbReference>
<evidence type="ECO:0000256" key="6">
    <source>
        <dbReference type="ARBA" id="ARBA00022475"/>
    </source>
</evidence>
<dbReference type="InterPro" id="IPR036890">
    <property type="entry name" value="HATPase_C_sf"/>
</dbReference>
<dbReference type="CDD" id="cd00082">
    <property type="entry name" value="HisKA"/>
    <property type="match status" value="1"/>
</dbReference>
<evidence type="ECO:0000259" key="19">
    <source>
        <dbReference type="PROSITE" id="PS50109"/>
    </source>
</evidence>
<keyword evidence="16 18" id="KW-0472">Membrane</keyword>
<dbReference type="NCBIfam" id="NF008235">
    <property type="entry name" value="PRK11006.1"/>
    <property type="match status" value="1"/>
</dbReference>
<evidence type="ECO:0000256" key="10">
    <source>
        <dbReference type="ARBA" id="ARBA00022692"/>
    </source>
</evidence>
<evidence type="ECO:0000256" key="13">
    <source>
        <dbReference type="ARBA" id="ARBA00022840"/>
    </source>
</evidence>
<evidence type="ECO:0000256" key="16">
    <source>
        <dbReference type="ARBA" id="ARBA00023136"/>
    </source>
</evidence>
<dbReference type="PROSITE" id="PS50109">
    <property type="entry name" value="HIS_KIN"/>
    <property type="match status" value="1"/>
</dbReference>
<dbReference type="SMART" id="SM00091">
    <property type="entry name" value="PAS"/>
    <property type="match status" value="1"/>
</dbReference>
<dbReference type="GO" id="GO:0005886">
    <property type="term" value="C:plasma membrane"/>
    <property type="evidence" value="ECO:0007669"/>
    <property type="project" value="UniProtKB-SubCell"/>
</dbReference>
<dbReference type="InterPro" id="IPR000014">
    <property type="entry name" value="PAS"/>
</dbReference>
<keyword evidence="10 18" id="KW-0812">Transmembrane</keyword>
<dbReference type="SMART" id="SM00388">
    <property type="entry name" value="HisKA"/>
    <property type="match status" value="1"/>
</dbReference>
<dbReference type="InterPro" id="IPR021766">
    <property type="entry name" value="PhoR_N"/>
</dbReference>
<dbReference type="GO" id="GO:0006817">
    <property type="term" value="P:phosphate ion transport"/>
    <property type="evidence" value="ECO:0007669"/>
    <property type="project" value="UniProtKB-KW"/>
</dbReference>
<dbReference type="RefSeq" id="WP_143948815.1">
    <property type="nucleotide sequence ID" value="NZ_BAABMB010000006.1"/>
</dbReference>
<evidence type="ECO:0000313" key="21">
    <source>
        <dbReference type="Proteomes" id="UP000318405"/>
    </source>
</evidence>
<evidence type="ECO:0000256" key="3">
    <source>
        <dbReference type="ARBA" id="ARBA00012438"/>
    </source>
</evidence>
<reference evidence="20 21" key="1">
    <citation type="submission" date="2019-07" db="EMBL/GenBank/DDBJ databases">
        <title>Qingshengfaniella alkalisoli gen. nov., sp. nov., isolated from saline soil.</title>
        <authorList>
            <person name="Xu L."/>
            <person name="Huang X.-X."/>
            <person name="Sun J.-Q."/>
        </authorList>
    </citation>
    <scope>NUCLEOTIDE SEQUENCE [LARGE SCALE GENOMIC DNA]</scope>
    <source>
        <strain evidence="20 21">DSM 27279</strain>
    </source>
</reference>
<gene>
    <name evidence="20" type="primary">phoR</name>
    <name evidence="20" type="ORF">FOZ76_13090</name>
</gene>
<organism evidence="20 21">
    <name type="scientific">Verticiella sediminum</name>
    <dbReference type="NCBI Taxonomy" id="1247510"/>
    <lineage>
        <taxon>Bacteria</taxon>
        <taxon>Pseudomonadati</taxon>
        <taxon>Pseudomonadota</taxon>
        <taxon>Betaproteobacteria</taxon>
        <taxon>Burkholderiales</taxon>
        <taxon>Alcaligenaceae</taxon>
        <taxon>Verticiella</taxon>
    </lineage>
</organism>
<dbReference type="Gene3D" id="1.10.287.130">
    <property type="match status" value="1"/>
</dbReference>
<comment type="function">
    <text evidence="17">Member of the two-component regulatory system PhoR/PhoB involved in the phosphate regulon genes expression. PhoR may function as a membrane-associated protein kinase that phosphorylates PhoB in response to environmental signals.</text>
</comment>
<dbReference type="Gene3D" id="3.30.450.20">
    <property type="entry name" value="PAS domain"/>
    <property type="match status" value="1"/>
</dbReference>
<dbReference type="FunFam" id="1.10.287.130:FF:000008">
    <property type="entry name" value="Two-component sensor histidine kinase"/>
    <property type="match status" value="1"/>
</dbReference>
<comment type="caution">
    <text evidence="20">The sequence shown here is derived from an EMBL/GenBank/DDBJ whole genome shotgun (WGS) entry which is preliminary data.</text>
</comment>
<dbReference type="InterPro" id="IPR036097">
    <property type="entry name" value="HisK_dim/P_sf"/>
</dbReference>
<dbReference type="SUPFAM" id="SSF55785">
    <property type="entry name" value="PYP-like sensor domain (PAS domain)"/>
    <property type="match status" value="1"/>
</dbReference>
<feature type="domain" description="Histidine kinase" evidence="19">
    <location>
        <begin position="209"/>
        <end position="428"/>
    </location>
</feature>
<name>A0A556ALZ1_9BURK</name>
<evidence type="ECO:0000256" key="17">
    <source>
        <dbReference type="ARBA" id="ARBA00025207"/>
    </source>
</evidence>
<keyword evidence="21" id="KW-1185">Reference proteome</keyword>
<proteinExistence type="predicted"/>
<dbReference type="FunFam" id="3.30.565.10:FF:000006">
    <property type="entry name" value="Sensor histidine kinase WalK"/>
    <property type="match status" value="1"/>
</dbReference>
<keyword evidence="6" id="KW-1003">Cell membrane</keyword>
<keyword evidence="11" id="KW-0547">Nucleotide-binding</keyword>
<keyword evidence="7" id="KW-0597">Phosphoprotein</keyword>
<dbReference type="Pfam" id="PF02518">
    <property type="entry name" value="HATPase_c"/>
    <property type="match status" value="1"/>
</dbReference>
<keyword evidence="14 18" id="KW-1133">Transmembrane helix</keyword>
<dbReference type="GO" id="GO:0016036">
    <property type="term" value="P:cellular response to phosphate starvation"/>
    <property type="evidence" value="ECO:0007669"/>
    <property type="project" value="TreeGrafter"/>
</dbReference>
<dbReference type="InterPro" id="IPR005467">
    <property type="entry name" value="His_kinase_dom"/>
</dbReference>
<keyword evidence="8" id="KW-0592">Phosphate transport</keyword>
<dbReference type="InterPro" id="IPR003661">
    <property type="entry name" value="HisK_dim/P_dom"/>
</dbReference>
<evidence type="ECO:0000256" key="8">
    <source>
        <dbReference type="ARBA" id="ARBA00022592"/>
    </source>
</evidence>
<dbReference type="SUPFAM" id="SSF47384">
    <property type="entry name" value="Homodimeric domain of signal transducing histidine kinase"/>
    <property type="match status" value="1"/>
</dbReference>
<evidence type="ECO:0000256" key="15">
    <source>
        <dbReference type="ARBA" id="ARBA00023012"/>
    </source>
</evidence>
<dbReference type="InterPro" id="IPR035965">
    <property type="entry name" value="PAS-like_dom_sf"/>
</dbReference>
<dbReference type="GO" id="GO:0004721">
    <property type="term" value="F:phosphoprotein phosphatase activity"/>
    <property type="evidence" value="ECO:0007669"/>
    <property type="project" value="InterPro"/>
</dbReference>
<dbReference type="GO" id="GO:0000155">
    <property type="term" value="F:phosphorelay sensor kinase activity"/>
    <property type="evidence" value="ECO:0007669"/>
    <property type="project" value="InterPro"/>
</dbReference>
<evidence type="ECO:0000256" key="11">
    <source>
        <dbReference type="ARBA" id="ARBA00022741"/>
    </source>
</evidence>
<dbReference type="InterPro" id="IPR003594">
    <property type="entry name" value="HATPase_dom"/>
</dbReference>
<dbReference type="Proteomes" id="UP000318405">
    <property type="component" value="Unassembled WGS sequence"/>
</dbReference>
<feature type="transmembrane region" description="Helical" evidence="18">
    <location>
        <begin position="29"/>
        <end position="46"/>
    </location>
</feature>
<dbReference type="SUPFAM" id="SSF55874">
    <property type="entry name" value="ATPase domain of HSP90 chaperone/DNA topoisomerase II/histidine kinase"/>
    <property type="match status" value="1"/>
</dbReference>
<dbReference type="Pfam" id="PF00512">
    <property type="entry name" value="HisKA"/>
    <property type="match status" value="1"/>
</dbReference>
<dbReference type="CDD" id="cd00130">
    <property type="entry name" value="PAS"/>
    <property type="match status" value="1"/>
</dbReference>
<dbReference type="EMBL" id="VLTJ01000026">
    <property type="protein sequence ID" value="TSH93914.1"/>
    <property type="molecule type" value="Genomic_DNA"/>
</dbReference>
<comment type="subcellular location">
    <subcellularLocation>
        <location evidence="2">Cell inner membrane</location>
        <topology evidence="2">Multi-pass membrane protein</topology>
    </subcellularLocation>
</comment>
<feature type="transmembrane region" description="Helical" evidence="18">
    <location>
        <begin position="7"/>
        <end position="23"/>
    </location>
</feature>
<keyword evidence="9" id="KW-0808">Transferase</keyword>
<accession>A0A556ALZ1</accession>
<dbReference type="InterPro" id="IPR004358">
    <property type="entry name" value="Sig_transdc_His_kin-like_C"/>
</dbReference>
<dbReference type="InterPro" id="IPR014310">
    <property type="entry name" value="Sig_transdc_His_kinase_PhoR"/>
</dbReference>
<dbReference type="PANTHER" id="PTHR45453">
    <property type="entry name" value="PHOSPHATE REGULON SENSOR PROTEIN PHOR"/>
    <property type="match status" value="1"/>
</dbReference>
<keyword evidence="12 20" id="KW-0418">Kinase</keyword>
<protein>
    <recommendedName>
        <fullName evidence="4">Phosphate regulon sensor protein PhoR</fullName>
        <ecNumber evidence="3">2.7.13.3</ecNumber>
    </recommendedName>
</protein>
<dbReference type="AlphaFoldDB" id="A0A556ALZ1"/>
<evidence type="ECO:0000256" key="4">
    <source>
        <dbReference type="ARBA" id="ARBA00019665"/>
    </source>
</evidence>
<evidence type="ECO:0000256" key="7">
    <source>
        <dbReference type="ARBA" id="ARBA00022553"/>
    </source>
</evidence>
<dbReference type="PRINTS" id="PR00344">
    <property type="entry name" value="BCTRLSENSOR"/>
</dbReference>
<dbReference type="NCBIfam" id="TIGR02966">
    <property type="entry name" value="phoR_proteo"/>
    <property type="match status" value="1"/>
</dbReference>
<evidence type="ECO:0000256" key="12">
    <source>
        <dbReference type="ARBA" id="ARBA00022777"/>
    </source>
</evidence>
<evidence type="ECO:0000256" key="5">
    <source>
        <dbReference type="ARBA" id="ARBA00022448"/>
    </source>
</evidence>
<evidence type="ECO:0000256" key="14">
    <source>
        <dbReference type="ARBA" id="ARBA00022989"/>
    </source>
</evidence>
<dbReference type="SMART" id="SM00387">
    <property type="entry name" value="HATPase_c"/>
    <property type="match status" value="1"/>
</dbReference>
<evidence type="ECO:0000256" key="1">
    <source>
        <dbReference type="ARBA" id="ARBA00000085"/>
    </source>
</evidence>
<sequence length="443" mass="49333">MVWLRTLFWLIAIGLLALIVRLTSGDVGALVTVCLGLAGLLAWHLLHLQRLLVWLQDLRQPPPTAKGSWEDVFVNLYRQRRQRDRELAEARETVQSWLAASQALPDGVVTLTEDFHIDWCNREARRMLGLRLPADRGQHLLNLVRSPEFVRYAQQSEWPEPRVVPGPGRPDRHLLVQVIPYGRHQHLLVARDVTQIERLETMRRDFVANVSHELRTPLTVLVGFLETLRDAPAGALSAEQRTRFMDLMREQTQRMQSIVADLLTLSTLESSRASERPNPAGMGAIIETVRQQASALSGGQHTIRWHLAPALDVLGTASELSSAVSNLVTNAIRYTPAGGTITVEWQPTDEGGAMLSVSDTGIGIEPQHLPRLTERFYRVDRSRSRASGGTGLGLAITKHVVIRHDAELKIASDAGRGSTFSIVFPRERVVQTPMLEAVSPEPA</sequence>
<evidence type="ECO:0000313" key="20">
    <source>
        <dbReference type="EMBL" id="TSH93914.1"/>
    </source>
</evidence>
<dbReference type="Gene3D" id="3.30.565.10">
    <property type="entry name" value="Histidine kinase-like ATPase, C-terminal domain"/>
    <property type="match status" value="1"/>
</dbReference>
<comment type="catalytic activity">
    <reaction evidence="1">
        <text>ATP + protein L-histidine = ADP + protein N-phospho-L-histidine.</text>
        <dbReference type="EC" id="2.7.13.3"/>
    </reaction>
</comment>
<dbReference type="OrthoDB" id="9813151at2"/>